<feature type="compositionally biased region" description="Basic and acidic residues" evidence="1">
    <location>
        <begin position="121"/>
        <end position="137"/>
    </location>
</feature>
<sequence length="427" mass="47660">MSSTVNSYLKALLALSEDKTLESSRRSLLQSLSDADLQRVVQHGVGREFARGALEDIAVAILDVIVRDPQANYKVGGTQDGWVEVKKEAVNDEVVGGEDSDDITVLVPEETQQSTDVMETPLEKQVTETQRNSHRDSQPLVHDTGPTIPHRSSIESSKGKRRSGASMDLGSVRKRAMKSPSVIAGAPQPEIPTRSASTANTTTTTPSPLPKESCNSQQPRVFTPLQNEVPRITYPLNYDELTHTTAAELVELIHTDVIFSNIKSTYDTVYPLSNLASILAETRIYFWFPRENLDSRTIGKSAGHPTTAPTTLPRDFHVAVCEKFCSNYLNDDIKQRTYRRMLKNRDKISNVGMCYTNYDKWPRMSPSPRSMGGADLETACDECISRRKLCTRFVKVRGELVLAIFPLPVALRAGKQWTDLTCWVQEW</sequence>
<name>A0A3M7MAC8_9PLEO</name>
<protein>
    <submittedName>
        <fullName evidence="2">Uncharacterized protein</fullName>
    </submittedName>
</protein>
<evidence type="ECO:0000313" key="3">
    <source>
        <dbReference type="Proteomes" id="UP000265663"/>
    </source>
</evidence>
<dbReference type="AlphaFoldDB" id="A0A3M7MAC8"/>
<feature type="region of interest" description="Disordered" evidence="1">
    <location>
        <begin position="109"/>
        <end position="224"/>
    </location>
</feature>
<organism evidence="2 3">
    <name type="scientific">Pyrenophora seminiperda CCB06</name>
    <dbReference type="NCBI Taxonomy" id="1302712"/>
    <lineage>
        <taxon>Eukaryota</taxon>
        <taxon>Fungi</taxon>
        <taxon>Dikarya</taxon>
        <taxon>Ascomycota</taxon>
        <taxon>Pezizomycotina</taxon>
        <taxon>Dothideomycetes</taxon>
        <taxon>Pleosporomycetidae</taxon>
        <taxon>Pleosporales</taxon>
        <taxon>Pleosporineae</taxon>
        <taxon>Pleosporaceae</taxon>
        <taxon>Pyrenophora</taxon>
    </lineage>
</organism>
<keyword evidence="3" id="KW-1185">Reference proteome</keyword>
<feature type="compositionally biased region" description="Low complexity" evidence="1">
    <location>
        <begin position="192"/>
        <end position="206"/>
    </location>
</feature>
<gene>
    <name evidence="2" type="ORF">GMOD_00006601</name>
</gene>
<reference evidence="2 3" key="1">
    <citation type="journal article" date="2014" name="PLoS ONE">
        <title>De novo Genome Assembly of the Fungal Plant Pathogen Pyrenophora semeniperda.</title>
        <authorList>
            <person name="Soliai M.M."/>
            <person name="Meyer S.E."/>
            <person name="Udall J.A."/>
            <person name="Elzinga D.E."/>
            <person name="Hermansen R.A."/>
            <person name="Bodily P.M."/>
            <person name="Hart A.A."/>
            <person name="Coleman C.E."/>
        </authorList>
    </citation>
    <scope>NUCLEOTIDE SEQUENCE [LARGE SCALE GENOMIC DNA]</scope>
    <source>
        <strain evidence="2 3">CCB06</strain>
        <tissue evidence="2">Mycelium</tissue>
    </source>
</reference>
<dbReference type="OrthoDB" id="3681251at2759"/>
<proteinExistence type="predicted"/>
<evidence type="ECO:0000313" key="2">
    <source>
        <dbReference type="EMBL" id="RMZ71483.1"/>
    </source>
</evidence>
<dbReference type="Proteomes" id="UP000265663">
    <property type="component" value="Unassembled WGS sequence"/>
</dbReference>
<evidence type="ECO:0000256" key="1">
    <source>
        <dbReference type="SAM" id="MobiDB-lite"/>
    </source>
</evidence>
<accession>A0A3M7MAC8</accession>
<feature type="compositionally biased region" description="Polar residues" evidence="1">
    <location>
        <begin position="213"/>
        <end position="224"/>
    </location>
</feature>
<dbReference type="EMBL" id="KE747827">
    <property type="protein sequence ID" value="RMZ71483.1"/>
    <property type="molecule type" value="Genomic_DNA"/>
</dbReference>